<feature type="compositionally biased region" description="Basic and acidic residues" evidence="1">
    <location>
        <begin position="9"/>
        <end position="23"/>
    </location>
</feature>
<evidence type="ECO:0000313" key="3">
    <source>
        <dbReference type="Proteomes" id="UP000324222"/>
    </source>
</evidence>
<reference evidence="2 3" key="1">
    <citation type="submission" date="2019-05" db="EMBL/GenBank/DDBJ databases">
        <title>Another draft genome of Portunus trituberculatus and its Hox gene families provides insights of decapod evolution.</title>
        <authorList>
            <person name="Jeong J.-H."/>
            <person name="Song I."/>
            <person name="Kim S."/>
            <person name="Choi T."/>
            <person name="Kim D."/>
            <person name="Ryu S."/>
            <person name="Kim W."/>
        </authorList>
    </citation>
    <scope>NUCLEOTIDE SEQUENCE [LARGE SCALE GENOMIC DNA]</scope>
    <source>
        <tissue evidence="2">Muscle</tissue>
    </source>
</reference>
<comment type="caution">
    <text evidence="2">The sequence shown here is derived from an EMBL/GenBank/DDBJ whole genome shotgun (WGS) entry which is preliminary data.</text>
</comment>
<organism evidence="2 3">
    <name type="scientific">Portunus trituberculatus</name>
    <name type="common">Swimming crab</name>
    <name type="synonym">Neptunus trituberculatus</name>
    <dbReference type="NCBI Taxonomy" id="210409"/>
    <lineage>
        <taxon>Eukaryota</taxon>
        <taxon>Metazoa</taxon>
        <taxon>Ecdysozoa</taxon>
        <taxon>Arthropoda</taxon>
        <taxon>Crustacea</taxon>
        <taxon>Multicrustacea</taxon>
        <taxon>Malacostraca</taxon>
        <taxon>Eumalacostraca</taxon>
        <taxon>Eucarida</taxon>
        <taxon>Decapoda</taxon>
        <taxon>Pleocyemata</taxon>
        <taxon>Brachyura</taxon>
        <taxon>Eubrachyura</taxon>
        <taxon>Portunoidea</taxon>
        <taxon>Portunidae</taxon>
        <taxon>Portuninae</taxon>
        <taxon>Portunus</taxon>
    </lineage>
</organism>
<accession>A0A5B7GGJ2</accession>
<dbReference type="Proteomes" id="UP000324222">
    <property type="component" value="Unassembled WGS sequence"/>
</dbReference>
<feature type="region of interest" description="Disordered" evidence="1">
    <location>
        <begin position="1"/>
        <end position="24"/>
    </location>
</feature>
<evidence type="ECO:0000256" key="1">
    <source>
        <dbReference type="SAM" id="MobiDB-lite"/>
    </source>
</evidence>
<protein>
    <submittedName>
        <fullName evidence="2">Uncharacterized protein</fullName>
    </submittedName>
</protein>
<gene>
    <name evidence="2" type="ORF">E2C01_050357</name>
</gene>
<sequence length="74" mass="8555">MTRLGGGHVDARPSRRPGEEYSRCGKARRVKMRFPAKKWMPRVEWRARQACLGRNVRLAAPNFPWNKCKQSATS</sequence>
<name>A0A5B7GGJ2_PORTR</name>
<keyword evidence="3" id="KW-1185">Reference proteome</keyword>
<dbReference type="AlphaFoldDB" id="A0A5B7GGJ2"/>
<dbReference type="EMBL" id="VSRR010013909">
    <property type="protein sequence ID" value="MPC56397.1"/>
    <property type="molecule type" value="Genomic_DNA"/>
</dbReference>
<evidence type="ECO:0000313" key="2">
    <source>
        <dbReference type="EMBL" id="MPC56397.1"/>
    </source>
</evidence>
<proteinExistence type="predicted"/>